<evidence type="ECO:0000256" key="4">
    <source>
        <dbReference type="ARBA" id="ARBA00023125"/>
    </source>
</evidence>
<dbReference type="SUPFAM" id="SSF52540">
    <property type="entry name" value="P-loop containing nucleoside triphosphate hydrolases"/>
    <property type="match status" value="1"/>
</dbReference>
<keyword evidence="2" id="KW-0067">ATP-binding</keyword>
<dbReference type="PANTHER" id="PTHR32071:SF100">
    <property type="entry name" value="RESPONSE REGULATOR PROTEIN PILR"/>
    <property type="match status" value="1"/>
</dbReference>
<dbReference type="Pfam" id="PF25601">
    <property type="entry name" value="AAA_lid_14"/>
    <property type="match status" value="1"/>
</dbReference>
<dbReference type="GO" id="GO:0006355">
    <property type="term" value="P:regulation of DNA-templated transcription"/>
    <property type="evidence" value="ECO:0007669"/>
    <property type="project" value="InterPro"/>
</dbReference>
<dbReference type="FunFam" id="3.40.50.300:FF:000006">
    <property type="entry name" value="DNA-binding transcriptional regulator NtrC"/>
    <property type="match status" value="1"/>
</dbReference>
<keyword evidence="5" id="KW-0804">Transcription</keyword>
<evidence type="ECO:0000259" key="6">
    <source>
        <dbReference type="PROSITE" id="PS50045"/>
    </source>
</evidence>
<dbReference type="InterPro" id="IPR009057">
    <property type="entry name" value="Homeodomain-like_sf"/>
</dbReference>
<dbReference type="PANTHER" id="PTHR32071">
    <property type="entry name" value="TRANSCRIPTIONAL REGULATORY PROTEIN"/>
    <property type="match status" value="1"/>
</dbReference>
<dbReference type="InterPro" id="IPR025943">
    <property type="entry name" value="Sigma_54_int_dom_ATP-bd_2"/>
</dbReference>
<dbReference type="Pfam" id="PF02954">
    <property type="entry name" value="HTH_8"/>
    <property type="match status" value="1"/>
</dbReference>
<dbReference type="PROSITE" id="PS50110">
    <property type="entry name" value="RESPONSE_REGULATORY"/>
    <property type="match status" value="1"/>
</dbReference>
<dbReference type="Pfam" id="PF00072">
    <property type="entry name" value="Response_reg"/>
    <property type="match status" value="1"/>
</dbReference>
<dbReference type="SMART" id="SM00382">
    <property type="entry name" value="AAA"/>
    <property type="match status" value="1"/>
</dbReference>
<organism evidence="8">
    <name type="scientific">hydrothermal vent metagenome</name>
    <dbReference type="NCBI Taxonomy" id="652676"/>
    <lineage>
        <taxon>unclassified sequences</taxon>
        <taxon>metagenomes</taxon>
        <taxon>ecological metagenomes</taxon>
    </lineage>
</organism>
<dbReference type="PROSITE" id="PS00688">
    <property type="entry name" value="SIGMA54_INTERACT_3"/>
    <property type="match status" value="1"/>
</dbReference>
<accession>A0A3B0ZNW8</accession>
<evidence type="ECO:0000256" key="2">
    <source>
        <dbReference type="ARBA" id="ARBA00022840"/>
    </source>
</evidence>
<dbReference type="InterPro" id="IPR027417">
    <property type="entry name" value="P-loop_NTPase"/>
</dbReference>
<dbReference type="SUPFAM" id="SSF52172">
    <property type="entry name" value="CheY-like"/>
    <property type="match status" value="1"/>
</dbReference>
<keyword evidence="1" id="KW-0547">Nucleotide-binding</keyword>
<proteinExistence type="predicted"/>
<dbReference type="SMART" id="SM00448">
    <property type="entry name" value="REC"/>
    <property type="match status" value="1"/>
</dbReference>
<dbReference type="Gene3D" id="3.40.50.2300">
    <property type="match status" value="1"/>
</dbReference>
<dbReference type="InterPro" id="IPR025944">
    <property type="entry name" value="Sigma_54_int_dom_CS"/>
</dbReference>
<gene>
    <name evidence="8" type="ORF">MNBD_GAMMA17-1852</name>
</gene>
<dbReference type="Gene3D" id="1.10.10.60">
    <property type="entry name" value="Homeodomain-like"/>
    <property type="match status" value="1"/>
</dbReference>
<dbReference type="GO" id="GO:0005524">
    <property type="term" value="F:ATP binding"/>
    <property type="evidence" value="ECO:0007669"/>
    <property type="project" value="UniProtKB-KW"/>
</dbReference>
<keyword evidence="3" id="KW-0805">Transcription regulation</keyword>
<dbReference type="GO" id="GO:0043565">
    <property type="term" value="F:sequence-specific DNA binding"/>
    <property type="evidence" value="ECO:0007669"/>
    <property type="project" value="InterPro"/>
</dbReference>
<dbReference type="EMBL" id="UOFQ01000121">
    <property type="protein sequence ID" value="VAW89112.1"/>
    <property type="molecule type" value="Genomic_DNA"/>
</dbReference>
<evidence type="ECO:0000256" key="5">
    <source>
        <dbReference type="ARBA" id="ARBA00023163"/>
    </source>
</evidence>
<evidence type="ECO:0000256" key="1">
    <source>
        <dbReference type="ARBA" id="ARBA00022741"/>
    </source>
</evidence>
<dbReference type="PROSITE" id="PS50045">
    <property type="entry name" value="SIGMA54_INTERACT_4"/>
    <property type="match status" value="1"/>
</dbReference>
<protein>
    <submittedName>
        <fullName evidence="8">Type IV fimbriae expression regulatory protein PilR</fullName>
    </submittedName>
</protein>
<evidence type="ECO:0000256" key="3">
    <source>
        <dbReference type="ARBA" id="ARBA00023015"/>
    </source>
</evidence>
<keyword evidence="4" id="KW-0238">DNA-binding</keyword>
<dbReference type="CDD" id="cd00009">
    <property type="entry name" value="AAA"/>
    <property type="match status" value="1"/>
</dbReference>
<reference evidence="8" key="1">
    <citation type="submission" date="2018-06" db="EMBL/GenBank/DDBJ databases">
        <authorList>
            <person name="Zhirakovskaya E."/>
        </authorList>
    </citation>
    <scope>NUCLEOTIDE SEQUENCE</scope>
</reference>
<evidence type="ECO:0000313" key="8">
    <source>
        <dbReference type="EMBL" id="VAW89112.1"/>
    </source>
</evidence>
<evidence type="ECO:0000259" key="7">
    <source>
        <dbReference type="PROSITE" id="PS50110"/>
    </source>
</evidence>
<name>A0A3B0ZNW8_9ZZZZ</name>
<sequence>MTQPTALVVDDEPDICELLELTLLRMGIDCHTADSVTAAKAVLLQHPDIDLCLTDMKLPDGNGIDLVQFIQERHPEVPSAVITAHGNMESAVLALKAGAFDFVSKPVDLGMLRSLVTTALKLSPKQQNNTPEAALTLLGNSTEIENTRTTIRKLARSQAPVHISGESGTGKELAARLIHEQGARADKDFIPVNCGAIPEALVESEFFGHIKGSFTGATTNKDGLFQAADGGTLFLDEVADLPLHMQVKLLRAIQEKAIRPVGAHQETRIDVRILSATHKDLVQLVKEGKFRQDLFYRINVIELHMPALRARSEDLPQLIDHILEKLARDNGTSIPTIEEAALSSLQQYHFPGNVRELENILERAMTLCEQETIREEDLQLIPHSPLTETASPLPGPATNSHQPLDPLLGNIEKETIVKALEQCKYNKTAAAKNLGISFGALRYRMKKLGL</sequence>
<dbReference type="Gene3D" id="3.40.50.300">
    <property type="entry name" value="P-loop containing nucleotide triphosphate hydrolases"/>
    <property type="match status" value="1"/>
</dbReference>
<dbReference type="InterPro" id="IPR003593">
    <property type="entry name" value="AAA+_ATPase"/>
</dbReference>
<dbReference type="GO" id="GO:0000160">
    <property type="term" value="P:phosphorelay signal transduction system"/>
    <property type="evidence" value="ECO:0007669"/>
    <property type="project" value="InterPro"/>
</dbReference>
<dbReference type="Pfam" id="PF00158">
    <property type="entry name" value="Sigma54_activat"/>
    <property type="match status" value="1"/>
</dbReference>
<dbReference type="InterPro" id="IPR001789">
    <property type="entry name" value="Sig_transdc_resp-reg_receiver"/>
</dbReference>
<feature type="domain" description="Response regulatory" evidence="7">
    <location>
        <begin position="5"/>
        <end position="120"/>
    </location>
</feature>
<dbReference type="InterPro" id="IPR058031">
    <property type="entry name" value="AAA_lid_NorR"/>
</dbReference>
<dbReference type="SUPFAM" id="SSF46689">
    <property type="entry name" value="Homeodomain-like"/>
    <property type="match status" value="1"/>
</dbReference>
<dbReference type="InterPro" id="IPR011006">
    <property type="entry name" value="CheY-like_superfamily"/>
</dbReference>
<feature type="domain" description="Sigma-54 factor interaction" evidence="6">
    <location>
        <begin position="137"/>
        <end position="366"/>
    </location>
</feature>
<dbReference type="Gene3D" id="1.10.8.60">
    <property type="match status" value="1"/>
</dbReference>
<dbReference type="InterPro" id="IPR002078">
    <property type="entry name" value="Sigma_54_int"/>
</dbReference>
<dbReference type="PRINTS" id="PR01590">
    <property type="entry name" value="HTHFIS"/>
</dbReference>
<dbReference type="InterPro" id="IPR002197">
    <property type="entry name" value="HTH_Fis"/>
</dbReference>
<dbReference type="AlphaFoldDB" id="A0A3B0ZNW8"/>
<dbReference type="PROSITE" id="PS00676">
    <property type="entry name" value="SIGMA54_INTERACT_2"/>
    <property type="match status" value="1"/>
</dbReference>